<feature type="domain" description="Calcineurin-like phosphoesterase" evidence="1">
    <location>
        <begin position="20"/>
        <end position="224"/>
    </location>
</feature>
<dbReference type="Gene3D" id="3.60.21.10">
    <property type="match status" value="1"/>
</dbReference>
<dbReference type="InterPro" id="IPR050126">
    <property type="entry name" value="Ap4A_hydrolase"/>
</dbReference>
<dbReference type="EMBL" id="FOLG01000013">
    <property type="protein sequence ID" value="SFD02746.1"/>
    <property type="molecule type" value="Genomic_DNA"/>
</dbReference>
<protein>
    <submittedName>
        <fullName evidence="2">Serine/threonine protein phosphatase 1</fullName>
    </submittedName>
</protein>
<accession>A0A1I1NZB3</accession>
<proteinExistence type="predicted"/>
<dbReference type="AlphaFoldDB" id="A0A1I1NZB3"/>
<dbReference type="PANTHER" id="PTHR42850">
    <property type="entry name" value="METALLOPHOSPHOESTERASE"/>
    <property type="match status" value="1"/>
</dbReference>
<dbReference type="GO" id="GO:0008803">
    <property type="term" value="F:bis(5'-nucleosyl)-tetraphosphatase (symmetrical) activity"/>
    <property type="evidence" value="ECO:0007669"/>
    <property type="project" value="TreeGrafter"/>
</dbReference>
<dbReference type="GO" id="GO:0016791">
    <property type="term" value="F:phosphatase activity"/>
    <property type="evidence" value="ECO:0007669"/>
    <property type="project" value="TreeGrafter"/>
</dbReference>
<dbReference type="InterPro" id="IPR004843">
    <property type="entry name" value="Calcineurin-like_PHP"/>
</dbReference>
<organism evidence="2 3">
    <name type="scientific">Tropicimonas isoalkanivorans</name>
    <dbReference type="NCBI Taxonomy" id="441112"/>
    <lineage>
        <taxon>Bacteria</taxon>
        <taxon>Pseudomonadati</taxon>
        <taxon>Pseudomonadota</taxon>
        <taxon>Alphaproteobacteria</taxon>
        <taxon>Rhodobacterales</taxon>
        <taxon>Roseobacteraceae</taxon>
        <taxon>Tropicimonas</taxon>
    </lineage>
</organism>
<keyword evidence="3" id="KW-1185">Reference proteome</keyword>
<sequence length="265" mass="29059">MKRTTGAPHRGARSHLGRIMRTYAIGDIHGQLEKLKAAHALIEADKAAVGDPGATVVHLGDLPDRGPDTRGVFDYLLKCRDAGAPHVILLGNHDRMMRRFLHPEKLRDQMRDDLDWLWPPLGGRETLASYGVDVSHGRRDTAIHADAQNAVPESHIALLDSLSTPYTEGDCLFVHAGIRPGVPIEAQSRDDLVWIREPFLSDTSDHGPLIVHGHTPVEEVTHYGNRLNLDTGAGYGQALSAVVIEGRDVWLLTKDGRRPVPPIGP</sequence>
<dbReference type="GO" id="GO:0110154">
    <property type="term" value="P:RNA decapping"/>
    <property type="evidence" value="ECO:0007669"/>
    <property type="project" value="TreeGrafter"/>
</dbReference>
<dbReference type="GO" id="GO:0005737">
    <property type="term" value="C:cytoplasm"/>
    <property type="evidence" value="ECO:0007669"/>
    <property type="project" value="TreeGrafter"/>
</dbReference>
<dbReference type="Proteomes" id="UP000198728">
    <property type="component" value="Unassembled WGS sequence"/>
</dbReference>
<dbReference type="PANTHER" id="PTHR42850:SF4">
    <property type="entry name" value="ZINC-DEPENDENT ENDOPOLYPHOSPHATASE"/>
    <property type="match status" value="1"/>
</dbReference>
<dbReference type="STRING" id="441112.SAMN04488094_11398"/>
<dbReference type="Pfam" id="PF00149">
    <property type="entry name" value="Metallophos"/>
    <property type="match status" value="1"/>
</dbReference>
<gene>
    <name evidence="2" type="ORF">SAMN04488094_11398</name>
</gene>
<reference evidence="2 3" key="1">
    <citation type="submission" date="2016-10" db="EMBL/GenBank/DDBJ databases">
        <authorList>
            <person name="de Groot N.N."/>
        </authorList>
    </citation>
    <scope>NUCLEOTIDE SEQUENCE [LARGE SCALE GENOMIC DNA]</scope>
    <source>
        <strain evidence="2 3">DSM 19548</strain>
    </source>
</reference>
<evidence type="ECO:0000313" key="2">
    <source>
        <dbReference type="EMBL" id="SFD02746.1"/>
    </source>
</evidence>
<dbReference type="InterPro" id="IPR029052">
    <property type="entry name" value="Metallo-depent_PP-like"/>
</dbReference>
<evidence type="ECO:0000259" key="1">
    <source>
        <dbReference type="Pfam" id="PF00149"/>
    </source>
</evidence>
<evidence type="ECO:0000313" key="3">
    <source>
        <dbReference type="Proteomes" id="UP000198728"/>
    </source>
</evidence>
<dbReference type="SUPFAM" id="SSF56300">
    <property type="entry name" value="Metallo-dependent phosphatases"/>
    <property type="match status" value="1"/>
</dbReference>
<name>A0A1I1NZB3_9RHOB</name>